<name>A0A512M766_9BACT</name>
<dbReference type="Proteomes" id="UP000321577">
    <property type="component" value="Unassembled WGS sequence"/>
</dbReference>
<evidence type="ECO:0000313" key="3">
    <source>
        <dbReference type="EMBL" id="GEP42579.1"/>
    </source>
</evidence>
<dbReference type="InterPro" id="IPR025410">
    <property type="entry name" value="Lant_dehyd"/>
</dbReference>
<accession>A0A512M766</accession>
<evidence type="ECO:0000313" key="4">
    <source>
        <dbReference type="Proteomes" id="UP000321577"/>
    </source>
</evidence>
<gene>
    <name evidence="3" type="ORF">BGE01nite_18700</name>
</gene>
<reference evidence="3 4" key="1">
    <citation type="submission" date="2019-07" db="EMBL/GenBank/DDBJ databases">
        <title>Whole genome shotgun sequence of Brevifollis gellanilyticus NBRC 108608.</title>
        <authorList>
            <person name="Hosoyama A."/>
            <person name="Uohara A."/>
            <person name="Ohji S."/>
            <person name="Ichikawa N."/>
        </authorList>
    </citation>
    <scope>NUCLEOTIDE SEQUENCE [LARGE SCALE GENOMIC DNA]</scope>
    <source>
        <strain evidence="3 4">NBRC 108608</strain>
    </source>
</reference>
<comment type="caution">
    <text evidence="3">The sequence shown here is derived from an EMBL/GenBank/DDBJ whole genome shotgun (WGS) entry which is preliminary data.</text>
</comment>
<dbReference type="Pfam" id="PF13575">
    <property type="entry name" value="DUF4135"/>
    <property type="match status" value="2"/>
</dbReference>
<keyword evidence="4" id="KW-1185">Reference proteome</keyword>
<feature type="compositionally biased region" description="Low complexity" evidence="1">
    <location>
        <begin position="668"/>
        <end position="680"/>
    </location>
</feature>
<evidence type="ECO:0000256" key="1">
    <source>
        <dbReference type="SAM" id="MobiDB-lite"/>
    </source>
</evidence>
<dbReference type="RefSeq" id="WP_146850173.1">
    <property type="nucleotide sequence ID" value="NZ_BKAG01000010.1"/>
</dbReference>
<protein>
    <recommendedName>
        <fullName evidence="2">Lantibiotic biosynthesis protein dehydration domain-containing protein</fullName>
    </recommendedName>
</protein>
<dbReference type="EMBL" id="BKAG01000010">
    <property type="protein sequence ID" value="GEP42579.1"/>
    <property type="molecule type" value="Genomic_DNA"/>
</dbReference>
<feature type="domain" description="Lantibiotic biosynthesis protein dehydration" evidence="2">
    <location>
        <begin position="266"/>
        <end position="556"/>
    </location>
</feature>
<proteinExistence type="predicted"/>
<feature type="domain" description="Lantibiotic biosynthesis protein dehydration" evidence="2">
    <location>
        <begin position="124"/>
        <end position="214"/>
    </location>
</feature>
<dbReference type="OrthoDB" id="9148343at2"/>
<feature type="region of interest" description="Disordered" evidence="1">
    <location>
        <begin position="651"/>
        <end position="680"/>
    </location>
</feature>
<dbReference type="AlphaFoldDB" id="A0A512M766"/>
<evidence type="ECO:0000259" key="2">
    <source>
        <dbReference type="Pfam" id="PF13575"/>
    </source>
</evidence>
<organism evidence="3 4">
    <name type="scientific">Brevifollis gellanilyticus</name>
    <dbReference type="NCBI Taxonomy" id="748831"/>
    <lineage>
        <taxon>Bacteria</taxon>
        <taxon>Pseudomonadati</taxon>
        <taxon>Verrucomicrobiota</taxon>
        <taxon>Verrucomicrobiia</taxon>
        <taxon>Verrucomicrobiales</taxon>
        <taxon>Verrucomicrobiaceae</taxon>
    </lineage>
</organism>
<sequence length="680" mass="75303">MAFISLSQFVQTAPELMARAALRHVEFAPGRRGEMLMSKVLGALQQIAPEFDAVDRSQDHRALAQLGTELARRLDQKFLLTALAHQFTRPVDRTAQSFSSLMNEYLRGHRSPMAAFQAMLDEHPAMNRAVTTEIRQFVRNMRQLARRVKADIDLINRDFAALRPPGMGRATGLLGVRVTSSDPHHGGNRVCILTFDNGLRVVYKPRDVRIDASLVGHRGTAPDQPALARDAGRSLLEVANSLLYANDAQAVLMPALQFLPRQDAGAVGEQGRYGYVQCLSMGRESDHVLDVTQARHLHRQLGQLTALMLLAGVRDLHQTNAMISGGQPCMTDVEMAFDPDLLDAVGQEFQEGSKVCSARGMAPQAILRSQLDRLWSCGTEYVRQDTLFAVENDRLVKPHGNRLHVLEGVVENLVLVQGVGSNRHLNPERGQKPPPNVHGRYADQVEHGFREMILAVAANLPRVRACIENMAGLHVRYHPVATGEQLRILQRVNLETLHAHPWMADTDHQISVSCRANIAVKRHQVSQRPPHLQVPIEVTEQAMIEDLQRGDVPYFTRQLGDDAVYHNGTTPIVVRPMAVDAVEEFSFFACDPVQQAVSNLQLLEDPGNLDHVCEVFAGAYRDYVAGLPVPVMSEAEMRAYAQKIGPRMARQLGAPTTCSRTPRRGSRSTRAGSPALANQI</sequence>